<feature type="transmembrane region" description="Helical" evidence="7">
    <location>
        <begin position="75"/>
        <end position="97"/>
    </location>
</feature>
<feature type="region of interest" description="Disordered" evidence="6">
    <location>
        <begin position="1"/>
        <end position="29"/>
    </location>
</feature>
<dbReference type="InterPro" id="IPR009311">
    <property type="entry name" value="IFI6/IFI27-like"/>
</dbReference>
<evidence type="ECO:0000256" key="1">
    <source>
        <dbReference type="ARBA" id="ARBA00004141"/>
    </source>
</evidence>
<dbReference type="Gene3D" id="6.10.110.10">
    <property type="match status" value="1"/>
</dbReference>
<dbReference type="Pfam" id="PF06140">
    <property type="entry name" value="Ifi-6-16"/>
    <property type="match status" value="1"/>
</dbReference>
<keyword evidence="3 7" id="KW-0812">Transmembrane</keyword>
<dbReference type="PANTHER" id="PTHR16932:SF18">
    <property type="entry name" value="INTERFERON, ALPHA-INDUCIBLE PROTEIN 27-LIKE 2"/>
    <property type="match status" value="1"/>
</dbReference>
<evidence type="ECO:0000256" key="6">
    <source>
        <dbReference type="SAM" id="MobiDB-lite"/>
    </source>
</evidence>
<evidence type="ECO:0000256" key="5">
    <source>
        <dbReference type="ARBA" id="ARBA00023136"/>
    </source>
</evidence>
<proteinExistence type="inferred from homology"/>
<dbReference type="InterPro" id="IPR038213">
    <property type="entry name" value="IFI6/IFI27-like_sf"/>
</dbReference>
<protein>
    <submittedName>
        <fullName evidence="8">Uncharacterized protein</fullName>
    </submittedName>
</protein>
<dbReference type="Proteomes" id="UP001164746">
    <property type="component" value="Chromosome 10"/>
</dbReference>
<feature type="transmembrane region" description="Helical" evidence="7">
    <location>
        <begin position="136"/>
        <end position="157"/>
    </location>
</feature>
<keyword evidence="9" id="KW-1185">Reference proteome</keyword>
<accession>A0ABY7F6V9</accession>
<feature type="transmembrane region" description="Helical" evidence="7">
    <location>
        <begin position="109"/>
        <end position="130"/>
    </location>
</feature>
<feature type="compositionally biased region" description="Polar residues" evidence="6">
    <location>
        <begin position="1"/>
        <end position="12"/>
    </location>
</feature>
<comment type="similarity">
    <text evidence="2">Belongs to the IFI6/IFI27 family.</text>
</comment>
<keyword evidence="4 7" id="KW-1133">Transmembrane helix</keyword>
<evidence type="ECO:0000256" key="3">
    <source>
        <dbReference type="ARBA" id="ARBA00022692"/>
    </source>
</evidence>
<keyword evidence="5 7" id="KW-0472">Membrane</keyword>
<gene>
    <name evidence="8" type="ORF">MAR_032474</name>
</gene>
<evidence type="ECO:0000256" key="4">
    <source>
        <dbReference type="ARBA" id="ARBA00022989"/>
    </source>
</evidence>
<reference evidence="8" key="1">
    <citation type="submission" date="2022-11" db="EMBL/GenBank/DDBJ databases">
        <title>Centuries of genome instability and evolution in soft-shell clam transmissible cancer (bioRxiv).</title>
        <authorList>
            <person name="Hart S.F.M."/>
            <person name="Yonemitsu M.A."/>
            <person name="Giersch R.M."/>
            <person name="Beal B.F."/>
            <person name="Arriagada G."/>
            <person name="Davis B.W."/>
            <person name="Ostrander E.A."/>
            <person name="Goff S.P."/>
            <person name="Metzger M.J."/>
        </authorList>
    </citation>
    <scope>NUCLEOTIDE SEQUENCE</scope>
    <source>
        <strain evidence="8">MELC-2E11</strain>
        <tissue evidence="8">Siphon/mantle</tissue>
    </source>
</reference>
<name>A0ABY7F6V9_MYAAR</name>
<evidence type="ECO:0000256" key="7">
    <source>
        <dbReference type="SAM" id="Phobius"/>
    </source>
</evidence>
<organism evidence="8 9">
    <name type="scientific">Mya arenaria</name>
    <name type="common">Soft-shell clam</name>
    <dbReference type="NCBI Taxonomy" id="6604"/>
    <lineage>
        <taxon>Eukaryota</taxon>
        <taxon>Metazoa</taxon>
        <taxon>Spiralia</taxon>
        <taxon>Lophotrochozoa</taxon>
        <taxon>Mollusca</taxon>
        <taxon>Bivalvia</taxon>
        <taxon>Autobranchia</taxon>
        <taxon>Heteroconchia</taxon>
        <taxon>Euheterodonta</taxon>
        <taxon>Imparidentia</taxon>
        <taxon>Neoheterodontei</taxon>
        <taxon>Myida</taxon>
        <taxon>Myoidea</taxon>
        <taxon>Myidae</taxon>
        <taxon>Mya</taxon>
    </lineage>
</organism>
<evidence type="ECO:0000256" key="2">
    <source>
        <dbReference type="ARBA" id="ARBA00007262"/>
    </source>
</evidence>
<sequence>MGAEQTSSNASSRMHKLGQGGEQTSSNARSRMHKFDRKLCCNMMDPRVLFVAGLLLTGSVPCCNARCCDGDSWFSLTNLVVGAATGVGAVLAAPVVLSAAGFTSAGVALGSFAAVVQGPAVVSGSAFALAQSAGAAGLGVGAKAALFMGGAAAGSAASKKK</sequence>
<dbReference type="EMBL" id="CP111021">
    <property type="protein sequence ID" value="WAR17880.1"/>
    <property type="molecule type" value="Genomic_DNA"/>
</dbReference>
<evidence type="ECO:0000313" key="9">
    <source>
        <dbReference type="Proteomes" id="UP001164746"/>
    </source>
</evidence>
<evidence type="ECO:0000313" key="8">
    <source>
        <dbReference type="EMBL" id="WAR17880.1"/>
    </source>
</evidence>
<comment type="subcellular location">
    <subcellularLocation>
        <location evidence="1">Membrane</location>
        <topology evidence="1">Multi-pass membrane protein</topology>
    </subcellularLocation>
</comment>
<dbReference type="PANTHER" id="PTHR16932">
    <property type="entry name" value="INTERFERON ALPHA-INDUCIBLE PROTEIN 27"/>
    <property type="match status" value="1"/>
</dbReference>